<name>A0A9P5C8B1_9HYPO</name>
<keyword evidence="2" id="KW-1185">Reference proteome</keyword>
<dbReference type="AlphaFoldDB" id="A0A9P5C8B1"/>
<dbReference type="EMBL" id="QLNT01000026">
    <property type="protein sequence ID" value="KAF3058891.1"/>
    <property type="molecule type" value="Genomic_DNA"/>
</dbReference>
<dbReference type="Proteomes" id="UP000801864">
    <property type="component" value="Unassembled WGS sequence"/>
</dbReference>
<sequence length="123" mass="13387">DRLVYQKKQRGTSPIADKSWHGWVIVCKEWIPAGAGLRQGKIKPCPCAALPDSCDRRIRGNDGPMERSSADCAVITATTAAVFESVCTSICPAAAPRRCDCDLENVQSPERVQNCMRLASARP</sequence>
<reference evidence="1 2" key="1">
    <citation type="submission" date="2018-06" db="EMBL/GenBank/DDBJ databases">
        <title>Genome analysis of cellulolytic fungus Trichoderma lentiforme CFAM-422.</title>
        <authorList>
            <person name="Steindorff A.S."/>
            <person name="Formighieri E.F."/>
            <person name="Midorikawa G.E.O."/>
            <person name="Tamietti M.S."/>
            <person name="Ramos E.Z."/>
            <person name="Silva A.S."/>
            <person name="Bon E.P.S."/>
            <person name="Mendes T.D."/>
            <person name="Damaso M.C.T."/>
            <person name="Favaro L.C.L."/>
        </authorList>
    </citation>
    <scope>NUCLEOTIDE SEQUENCE [LARGE SCALE GENOMIC DNA]</scope>
    <source>
        <strain evidence="1 2">CFAM-422</strain>
    </source>
</reference>
<evidence type="ECO:0000313" key="1">
    <source>
        <dbReference type="EMBL" id="KAF3058891.1"/>
    </source>
</evidence>
<comment type="caution">
    <text evidence="1">The sequence shown here is derived from an EMBL/GenBank/DDBJ whole genome shotgun (WGS) entry which is preliminary data.</text>
</comment>
<proteinExistence type="predicted"/>
<organism evidence="1 2">
    <name type="scientific">Trichoderma lentiforme</name>
    <dbReference type="NCBI Taxonomy" id="1567552"/>
    <lineage>
        <taxon>Eukaryota</taxon>
        <taxon>Fungi</taxon>
        <taxon>Dikarya</taxon>
        <taxon>Ascomycota</taxon>
        <taxon>Pezizomycotina</taxon>
        <taxon>Sordariomycetes</taxon>
        <taxon>Hypocreomycetidae</taxon>
        <taxon>Hypocreales</taxon>
        <taxon>Hypocreaceae</taxon>
        <taxon>Trichoderma</taxon>
    </lineage>
</organism>
<evidence type="ECO:0000313" key="2">
    <source>
        <dbReference type="Proteomes" id="UP000801864"/>
    </source>
</evidence>
<feature type="non-terminal residue" evidence="1">
    <location>
        <position position="1"/>
    </location>
</feature>
<accession>A0A9P5C8B1</accession>
<protein>
    <submittedName>
        <fullName evidence="1">Uncharacterized protein</fullName>
    </submittedName>
</protein>
<gene>
    <name evidence="1" type="ORF">CFAM422_011901</name>
</gene>